<dbReference type="InParanoid" id="A0A4R2PEW0"/>
<keyword evidence="3" id="KW-0812">Transmembrane</keyword>
<dbReference type="AlphaFoldDB" id="A0A4R2PEW0"/>
<dbReference type="Gene3D" id="1.20.1600.10">
    <property type="entry name" value="Outer membrane efflux proteins (OEP)"/>
    <property type="match status" value="1"/>
</dbReference>
<organism evidence="7 8">
    <name type="scientific">Rhodothalassium salexigens DSM 2132</name>
    <dbReference type="NCBI Taxonomy" id="1188247"/>
    <lineage>
        <taxon>Bacteria</taxon>
        <taxon>Pseudomonadati</taxon>
        <taxon>Pseudomonadota</taxon>
        <taxon>Alphaproteobacteria</taxon>
        <taxon>Rhodothalassiales</taxon>
        <taxon>Rhodothalassiaceae</taxon>
        <taxon>Rhodothalassium</taxon>
    </lineage>
</organism>
<comment type="subcellular location">
    <subcellularLocation>
        <location evidence="1">Cell outer membrane</location>
    </subcellularLocation>
</comment>
<keyword evidence="8" id="KW-1185">Reference proteome</keyword>
<evidence type="ECO:0000256" key="6">
    <source>
        <dbReference type="SAM" id="MobiDB-lite"/>
    </source>
</evidence>
<evidence type="ECO:0000256" key="1">
    <source>
        <dbReference type="ARBA" id="ARBA00004442"/>
    </source>
</evidence>
<keyword evidence="4" id="KW-0472">Membrane</keyword>
<sequence length="510" mass="55166">MSEQRNRPPWPGRGAAPYDRPNPVPPADRRAPDRLARRRAPGGPGARPGFVGSAAAAVLLVGALAVTATPAQAEPGTNPAAPTPGEPVAELAAQAASRPASAPAPSAAVPVPSAAPVEAPALGLDDAVALALGREEPRVAAARARARALDERAVAEGQLPDPELRVGLANMPVDSFDFDQEPMTQVQVGVRQAFPRGRTLAETRARTDAEAEASRARARLERRRVVLETRLAWLELAYWLTARRIVDDQQAAVTELVRVIETAFATGTGSNQDLLRAELELSLLDDRAVEVARRIETVRADLSRYVGAAAARPLPDALPTLSPPPDRRLIAEALARHPQVTALDARVDARGRDVAIARQAYKPRWALDLAYGARVGGRADFASVGVTLDVPLFTDQRQDRRLAAARQDRQAARLDRQAVLLDLRQRLDRTHAAWMRLGQRVGLYERVVRARADANADAALDGYQNQVADFAELIRSRLEALDTRLTLRRLRTDRAKAQAELLYLAQGDGQ</sequence>
<dbReference type="EMBL" id="SLXO01000008">
    <property type="protein sequence ID" value="TCP33034.1"/>
    <property type="molecule type" value="Genomic_DNA"/>
</dbReference>
<feature type="region of interest" description="Disordered" evidence="6">
    <location>
        <begin position="72"/>
        <end position="111"/>
    </location>
</feature>
<dbReference type="SUPFAM" id="SSF56954">
    <property type="entry name" value="Outer membrane efflux proteins (OEP)"/>
    <property type="match status" value="1"/>
</dbReference>
<evidence type="ECO:0000313" key="7">
    <source>
        <dbReference type="EMBL" id="TCP33034.1"/>
    </source>
</evidence>
<keyword evidence="5" id="KW-0998">Cell outer membrane</keyword>
<dbReference type="PANTHER" id="PTHR30026">
    <property type="entry name" value="OUTER MEMBRANE PROTEIN TOLC"/>
    <property type="match status" value="1"/>
</dbReference>
<evidence type="ECO:0000256" key="5">
    <source>
        <dbReference type="ARBA" id="ARBA00023237"/>
    </source>
</evidence>
<protein>
    <submittedName>
        <fullName evidence="7">Outer membrane protein TolC</fullName>
    </submittedName>
</protein>
<dbReference type="GO" id="GO:0009279">
    <property type="term" value="C:cell outer membrane"/>
    <property type="evidence" value="ECO:0007669"/>
    <property type="project" value="UniProtKB-SubCell"/>
</dbReference>
<feature type="compositionally biased region" description="Low complexity" evidence="6">
    <location>
        <begin position="92"/>
        <end position="111"/>
    </location>
</feature>
<evidence type="ECO:0000256" key="3">
    <source>
        <dbReference type="ARBA" id="ARBA00022692"/>
    </source>
</evidence>
<dbReference type="OrthoDB" id="7616531at2"/>
<evidence type="ECO:0000256" key="4">
    <source>
        <dbReference type="ARBA" id="ARBA00023136"/>
    </source>
</evidence>
<dbReference type="GO" id="GO:1990281">
    <property type="term" value="C:efflux pump complex"/>
    <property type="evidence" value="ECO:0007669"/>
    <property type="project" value="TreeGrafter"/>
</dbReference>
<dbReference type="GO" id="GO:0015562">
    <property type="term" value="F:efflux transmembrane transporter activity"/>
    <property type="evidence" value="ECO:0007669"/>
    <property type="project" value="InterPro"/>
</dbReference>
<feature type="region of interest" description="Disordered" evidence="6">
    <location>
        <begin position="1"/>
        <end position="49"/>
    </location>
</feature>
<keyword evidence="2" id="KW-1134">Transmembrane beta strand</keyword>
<accession>A0A4R2PEW0</accession>
<dbReference type="RefSeq" id="WP_132708961.1">
    <property type="nucleotide sequence ID" value="NZ_JACIGF010000008.1"/>
</dbReference>
<evidence type="ECO:0000313" key="8">
    <source>
        <dbReference type="Proteomes" id="UP000295399"/>
    </source>
</evidence>
<evidence type="ECO:0000256" key="2">
    <source>
        <dbReference type="ARBA" id="ARBA00022452"/>
    </source>
</evidence>
<dbReference type="Proteomes" id="UP000295399">
    <property type="component" value="Unassembled WGS sequence"/>
</dbReference>
<name>A0A4R2PEW0_RHOSA</name>
<gene>
    <name evidence="7" type="ORF">EV659_108134</name>
</gene>
<dbReference type="GO" id="GO:0015288">
    <property type="term" value="F:porin activity"/>
    <property type="evidence" value="ECO:0007669"/>
    <property type="project" value="TreeGrafter"/>
</dbReference>
<dbReference type="InterPro" id="IPR051906">
    <property type="entry name" value="TolC-like"/>
</dbReference>
<dbReference type="PANTHER" id="PTHR30026:SF20">
    <property type="entry name" value="OUTER MEMBRANE PROTEIN TOLC"/>
    <property type="match status" value="1"/>
</dbReference>
<comment type="caution">
    <text evidence="7">The sequence shown here is derived from an EMBL/GenBank/DDBJ whole genome shotgun (WGS) entry which is preliminary data.</text>
</comment>
<proteinExistence type="predicted"/>
<reference evidence="7 8" key="1">
    <citation type="submission" date="2019-03" db="EMBL/GenBank/DDBJ databases">
        <title>Genomic Encyclopedia of Type Strains, Phase IV (KMG-IV): sequencing the most valuable type-strain genomes for metagenomic binning, comparative biology and taxonomic classification.</title>
        <authorList>
            <person name="Goeker M."/>
        </authorList>
    </citation>
    <scope>NUCLEOTIDE SEQUENCE [LARGE SCALE GENOMIC DNA]</scope>
    <source>
        <strain evidence="7 8">DSM 2132</strain>
    </source>
</reference>